<evidence type="ECO:0000256" key="1">
    <source>
        <dbReference type="SAM" id="MobiDB-lite"/>
    </source>
</evidence>
<gene>
    <name evidence="3" type="ORF">D1610_11325</name>
</gene>
<dbReference type="RefSeq" id="WP_118864304.1">
    <property type="nucleotide sequence ID" value="NZ_QWLV01000005.1"/>
</dbReference>
<accession>A0A396RLF0</accession>
<sequence>MNPISKSESRPDKQRSQRRDSLLLRAEIRSLDGHDPIAAVVRNLSAGGMMAENAFVYPVDTRVEVELRNMGSVPGKVVWRVENRMGIAFDWEINPAAARKPVLKTSNPAPKRAKPIRPILE</sequence>
<feature type="domain" description="PilZ" evidence="2">
    <location>
        <begin position="14"/>
        <end position="97"/>
    </location>
</feature>
<feature type="region of interest" description="Disordered" evidence="1">
    <location>
        <begin position="100"/>
        <end position="121"/>
    </location>
</feature>
<dbReference type="SUPFAM" id="SSF141371">
    <property type="entry name" value="PilZ domain-like"/>
    <property type="match status" value="1"/>
</dbReference>
<evidence type="ECO:0000313" key="4">
    <source>
        <dbReference type="Proteomes" id="UP000266693"/>
    </source>
</evidence>
<dbReference type="Proteomes" id="UP000266693">
    <property type="component" value="Unassembled WGS sequence"/>
</dbReference>
<protein>
    <submittedName>
        <fullName evidence="3">PilZ domain-containing protein</fullName>
    </submittedName>
</protein>
<dbReference type="GO" id="GO:0035438">
    <property type="term" value="F:cyclic-di-GMP binding"/>
    <property type="evidence" value="ECO:0007669"/>
    <property type="project" value="InterPro"/>
</dbReference>
<dbReference type="OrthoDB" id="7391081at2"/>
<name>A0A396RLF0_9SPHN</name>
<reference evidence="3 4" key="1">
    <citation type="submission" date="2018-08" db="EMBL/GenBank/DDBJ databases">
        <title>The multiple taxonomic identification of Sphingomonas gilva.</title>
        <authorList>
            <person name="Zhu D."/>
            <person name="Zheng S."/>
        </authorList>
    </citation>
    <scope>NUCLEOTIDE SEQUENCE [LARGE SCALE GENOMIC DNA]</scope>
    <source>
        <strain evidence="3 4">ZDH117</strain>
    </source>
</reference>
<evidence type="ECO:0000259" key="2">
    <source>
        <dbReference type="Pfam" id="PF07238"/>
    </source>
</evidence>
<dbReference type="Pfam" id="PF07238">
    <property type="entry name" value="PilZ"/>
    <property type="match status" value="1"/>
</dbReference>
<keyword evidence="4" id="KW-1185">Reference proteome</keyword>
<comment type="caution">
    <text evidence="3">The sequence shown here is derived from an EMBL/GenBank/DDBJ whole genome shotgun (WGS) entry which is preliminary data.</text>
</comment>
<dbReference type="InterPro" id="IPR009875">
    <property type="entry name" value="PilZ_domain"/>
</dbReference>
<dbReference type="Gene3D" id="2.40.10.220">
    <property type="entry name" value="predicted glycosyltransferase like domains"/>
    <property type="match status" value="1"/>
</dbReference>
<organism evidence="3 4">
    <name type="scientific">Sphingomonas gilva</name>
    <dbReference type="NCBI Taxonomy" id="2305907"/>
    <lineage>
        <taxon>Bacteria</taxon>
        <taxon>Pseudomonadati</taxon>
        <taxon>Pseudomonadota</taxon>
        <taxon>Alphaproteobacteria</taxon>
        <taxon>Sphingomonadales</taxon>
        <taxon>Sphingomonadaceae</taxon>
        <taxon>Sphingomonas</taxon>
    </lineage>
</organism>
<proteinExistence type="predicted"/>
<dbReference type="EMBL" id="QWLV01000005">
    <property type="protein sequence ID" value="RHW17138.1"/>
    <property type="molecule type" value="Genomic_DNA"/>
</dbReference>
<evidence type="ECO:0000313" key="3">
    <source>
        <dbReference type="EMBL" id="RHW17138.1"/>
    </source>
</evidence>
<dbReference type="AlphaFoldDB" id="A0A396RLF0"/>